<organism evidence="9 10">
    <name type="scientific">Candidatus Mcinerneyibacterium aminivorans</name>
    <dbReference type="NCBI Taxonomy" id="2703815"/>
    <lineage>
        <taxon>Bacteria</taxon>
        <taxon>Candidatus Macinerneyibacteriota</taxon>
        <taxon>Candidatus Mcinerneyibacteria</taxon>
        <taxon>Candidatus Mcinerneyibacteriales</taxon>
        <taxon>Candidatus Mcinerneyibacteriaceae</taxon>
        <taxon>Candidatus Mcinerneyibacterium</taxon>
    </lineage>
</organism>
<dbReference type="InterPro" id="IPR052347">
    <property type="entry name" value="Isochorismatase_Nicotinamidase"/>
</dbReference>
<comment type="caution">
    <text evidence="9">The sequence shown here is derived from an EMBL/GenBank/DDBJ whole genome shotgun (WGS) entry which is preliminary data.</text>
</comment>
<dbReference type="AlphaFoldDB" id="A0A5D0MFI5"/>
<name>A0A5D0MFI5_9BACT</name>
<evidence type="ECO:0000259" key="8">
    <source>
        <dbReference type="Pfam" id="PF00857"/>
    </source>
</evidence>
<evidence type="ECO:0000256" key="4">
    <source>
        <dbReference type="ARBA" id="ARBA00022801"/>
    </source>
</evidence>
<dbReference type="GO" id="GO:0046872">
    <property type="term" value="F:metal ion binding"/>
    <property type="evidence" value="ECO:0007669"/>
    <property type="project" value="UniProtKB-KW"/>
</dbReference>
<accession>A0A5D0MFI5</accession>
<dbReference type="Pfam" id="PF00857">
    <property type="entry name" value="Isochorismatase"/>
    <property type="match status" value="1"/>
</dbReference>
<evidence type="ECO:0000313" key="9">
    <source>
        <dbReference type="EMBL" id="TYB30665.1"/>
    </source>
</evidence>
<keyword evidence="3" id="KW-0479">Metal-binding</keyword>
<evidence type="ECO:0000256" key="3">
    <source>
        <dbReference type="ARBA" id="ARBA00022723"/>
    </source>
</evidence>
<dbReference type="SUPFAM" id="SSF52499">
    <property type="entry name" value="Isochorismatase-like hydrolases"/>
    <property type="match status" value="1"/>
</dbReference>
<evidence type="ECO:0000313" key="10">
    <source>
        <dbReference type="Proteomes" id="UP000324143"/>
    </source>
</evidence>
<comment type="similarity">
    <text evidence="1">Belongs to the isochorismatase family.</text>
</comment>
<dbReference type="PANTHER" id="PTHR11080:SF2">
    <property type="entry name" value="LD05707P"/>
    <property type="match status" value="1"/>
</dbReference>
<dbReference type="GO" id="GO:0008936">
    <property type="term" value="F:nicotinamidase activity"/>
    <property type="evidence" value="ECO:0007669"/>
    <property type="project" value="UniProtKB-EC"/>
</dbReference>
<comment type="pathway">
    <text evidence="5">Cofactor biosynthesis; nicotinate biosynthesis; nicotinate from nicotinamide: step 1/1.</text>
</comment>
<proteinExistence type="inferred from homology"/>
<dbReference type="GO" id="GO:0019363">
    <property type="term" value="P:pyridine nucleotide biosynthetic process"/>
    <property type="evidence" value="ECO:0007669"/>
    <property type="project" value="UniProtKB-KW"/>
</dbReference>
<feature type="domain" description="Isochorismatase-like" evidence="8">
    <location>
        <begin position="113"/>
        <end position="211"/>
    </location>
</feature>
<protein>
    <recommendedName>
        <fullName evidence="6">nicotinamidase</fullName>
        <ecNumber evidence="6">3.5.1.19</ecNumber>
    </recommendedName>
    <alternativeName>
        <fullName evidence="7">Nicotinamide deamidase</fullName>
    </alternativeName>
</protein>
<evidence type="ECO:0000256" key="1">
    <source>
        <dbReference type="ARBA" id="ARBA00006336"/>
    </source>
</evidence>
<dbReference type="Proteomes" id="UP000324143">
    <property type="component" value="Unassembled WGS sequence"/>
</dbReference>
<dbReference type="Gene3D" id="3.40.50.850">
    <property type="entry name" value="Isochorismatase-like"/>
    <property type="match status" value="1"/>
</dbReference>
<dbReference type="PANTHER" id="PTHR11080">
    <property type="entry name" value="PYRAZINAMIDASE/NICOTINAMIDASE"/>
    <property type="match status" value="1"/>
</dbReference>
<dbReference type="InterPro" id="IPR000868">
    <property type="entry name" value="Isochorismatase-like_dom"/>
</dbReference>
<keyword evidence="2" id="KW-0662">Pyridine nucleotide biosynthesis</keyword>
<dbReference type="EMBL" id="VSIX01000089">
    <property type="protein sequence ID" value="TYB30665.1"/>
    <property type="molecule type" value="Genomic_DNA"/>
</dbReference>
<dbReference type="InterPro" id="IPR036380">
    <property type="entry name" value="Isochorismatase-like_sf"/>
</dbReference>
<keyword evidence="4 9" id="KW-0378">Hydrolase</keyword>
<keyword evidence="10" id="KW-1185">Reference proteome</keyword>
<feature type="non-terminal residue" evidence="9">
    <location>
        <position position="1"/>
    </location>
</feature>
<sequence length="216" mass="25202">DVQRCFYDPENGNLYVKGAEEKLPNILNLNELFRINHQIEAGSADAHLETDEEFEINGGPFPFHAIYGTDDAKRPAYMDFYRKKKEIGYWYRIDGIKEFFENDLDENNKTSLYNYIFLKNHYSAEANPNFLPFIKYLIQLNNIRKIYIVGYTTDYCVKAAVESFMKINNGNGLEFQLYLVEDAITGIDEETSREVIKKAEKKGVKIIKTQDIIDKF</sequence>
<evidence type="ECO:0000256" key="7">
    <source>
        <dbReference type="ARBA" id="ARBA00043224"/>
    </source>
</evidence>
<evidence type="ECO:0000256" key="5">
    <source>
        <dbReference type="ARBA" id="ARBA00037900"/>
    </source>
</evidence>
<evidence type="ECO:0000256" key="6">
    <source>
        <dbReference type="ARBA" id="ARBA00039017"/>
    </source>
</evidence>
<evidence type="ECO:0000256" key="2">
    <source>
        <dbReference type="ARBA" id="ARBA00022642"/>
    </source>
</evidence>
<dbReference type="EC" id="3.5.1.19" evidence="6"/>
<reference evidence="9" key="1">
    <citation type="submission" date="2019-08" db="EMBL/GenBank/DDBJ databases">
        <title>Genomic characterization of a novel candidate phylum (ARYD3) from a high temperature, high salinity tertiary oil reservoir in north central Oklahoma, USA.</title>
        <authorList>
            <person name="Youssef N.H."/>
            <person name="Yadav A."/>
            <person name="Elshahed M.S."/>
        </authorList>
    </citation>
    <scope>NUCLEOTIDE SEQUENCE [LARGE SCALE GENOMIC DNA]</scope>
    <source>
        <strain evidence="9">ARYD3</strain>
    </source>
</reference>
<gene>
    <name evidence="9" type="ORF">FXF47_07765</name>
</gene>